<gene>
    <name evidence="2" type="ORF">RchiOBHm_Chr6g0257191</name>
</gene>
<dbReference type="AlphaFoldDB" id="A0A2P6PMB5"/>
<protein>
    <submittedName>
        <fullName evidence="2">Uncharacterized protein</fullName>
    </submittedName>
</protein>
<name>A0A2P6PMB5_ROSCH</name>
<sequence length="58" mass="6804">MGWGLLPPLFFSFFLCWARLSPFVFSFLFFCWRRWAVAGGCWCSCNGGRLELRADNLF</sequence>
<accession>A0A2P6PMB5</accession>
<comment type="caution">
    <text evidence="2">The sequence shown here is derived from an EMBL/GenBank/DDBJ whole genome shotgun (WGS) entry which is preliminary data.</text>
</comment>
<keyword evidence="3" id="KW-1185">Reference proteome</keyword>
<organism evidence="2 3">
    <name type="scientific">Rosa chinensis</name>
    <name type="common">China rose</name>
    <dbReference type="NCBI Taxonomy" id="74649"/>
    <lineage>
        <taxon>Eukaryota</taxon>
        <taxon>Viridiplantae</taxon>
        <taxon>Streptophyta</taxon>
        <taxon>Embryophyta</taxon>
        <taxon>Tracheophyta</taxon>
        <taxon>Spermatophyta</taxon>
        <taxon>Magnoliopsida</taxon>
        <taxon>eudicotyledons</taxon>
        <taxon>Gunneridae</taxon>
        <taxon>Pentapetalae</taxon>
        <taxon>rosids</taxon>
        <taxon>fabids</taxon>
        <taxon>Rosales</taxon>
        <taxon>Rosaceae</taxon>
        <taxon>Rosoideae</taxon>
        <taxon>Rosoideae incertae sedis</taxon>
        <taxon>Rosa</taxon>
    </lineage>
</organism>
<proteinExistence type="predicted"/>
<evidence type="ECO:0000313" key="2">
    <source>
        <dbReference type="EMBL" id="PRQ23069.1"/>
    </source>
</evidence>
<evidence type="ECO:0000256" key="1">
    <source>
        <dbReference type="SAM" id="Phobius"/>
    </source>
</evidence>
<feature type="transmembrane region" description="Helical" evidence="1">
    <location>
        <begin position="6"/>
        <end position="30"/>
    </location>
</feature>
<dbReference type="Gramene" id="PRQ23069">
    <property type="protein sequence ID" value="PRQ23069"/>
    <property type="gene ID" value="RchiOBHm_Chr6g0257191"/>
</dbReference>
<keyword evidence="1" id="KW-1133">Transmembrane helix</keyword>
<keyword evidence="1" id="KW-0472">Membrane</keyword>
<keyword evidence="1" id="KW-0812">Transmembrane</keyword>
<dbReference type="EMBL" id="PDCK01000044">
    <property type="protein sequence ID" value="PRQ23069.1"/>
    <property type="molecule type" value="Genomic_DNA"/>
</dbReference>
<reference evidence="2 3" key="1">
    <citation type="journal article" date="2018" name="Nat. Genet.">
        <title>The Rosa genome provides new insights in the design of modern roses.</title>
        <authorList>
            <person name="Bendahmane M."/>
        </authorList>
    </citation>
    <scope>NUCLEOTIDE SEQUENCE [LARGE SCALE GENOMIC DNA]</scope>
    <source>
        <strain evidence="3">cv. Old Blush</strain>
    </source>
</reference>
<evidence type="ECO:0000313" key="3">
    <source>
        <dbReference type="Proteomes" id="UP000238479"/>
    </source>
</evidence>
<dbReference type="Proteomes" id="UP000238479">
    <property type="component" value="Chromosome 6"/>
</dbReference>